<reference evidence="2 3" key="1">
    <citation type="submission" date="2024-02" db="EMBL/GenBank/DDBJ databases">
        <title>De novo assembly and annotation of 12 fungi associated with fruit tree decline syndrome in Ontario, Canada.</title>
        <authorList>
            <person name="Sulman M."/>
            <person name="Ellouze W."/>
            <person name="Ilyukhin E."/>
        </authorList>
    </citation>
    <scope>NUCLEOTIDE SEQUENCE [LARGE SCALE GENOMIC DNA]</scope>
    <source>
        <strain evidence="2 3">M42-189</strain>
    </source>
</reference>
<dbReference type="Proteomes" id="UP001521785">
    <property type="component" value="Unassembled WGS sequence"/>
</dbReference>
<evidence type="ECO:0000313" key="3">
    <source>
        <dbReference type="Proteomes" id="UP001521785"/>
    </source>
</evidence>
<feature type="compositionally biased region" description="Basic and acidic residues" evidence="1">
    <location>
        <begin position="43"/>
        <end position="55"/>
    </location>
</feature>
<dbReference type="EMBL" id="JAKJXO020000012">
    <property type="protein sequence ID" value="KAL1597790.1"/>
    <property type="molecule type" value="Genomic_DNA"/>
</dbReference>
<feature type="region of interest" description="Disordered" evidence="1">
    <location>
        <begin position="1"/>
        <end position="57"/>
    </location>
</feature>
<comment type="caution">
    <text evidence="2">The sequence shown here is derived from an EMBL/GenBank/DDBJ whole genome shotgun (WGS) entry which is preliminary data.</text>
</comment>
<organism evidence="2 3">
    <name type="scientific">Paraconiothyrium brasiliense</name>
    <dbReference type="NCBI Taxonomy" id="300254"/>
    <lineage>
        <taxon>Eukaryota</taxon>
        <taxon>Fungi</taxon>
        <taxon>Dikarya</taxon>
        <taxon>Ascomycota</taxon>
        <taxon>Pezizomycotina</taxon>
        <taxon>Dothideomycetes</taxon>
        <taxon>Pleosporomycetidae</taxon>
        <taxon>Pleosporales</taxon>
        <taxon>Massarineae</taxon>
        <taxon>Didymosphaeriaceae</taxon>
        <taxon>Paraconiothyrium</taxon>
    </lineage>
</organism>
<evidence type="ECO:0000313" key="2">
    <source>
        <dbReference type="EMBL" id="KAL1597790.1"/>
    </source>
</evidence>
<sequence length="317" mass="35305">MAHKRGPGKRGKRQTGTGQVAQLERAEPGQSSRNYTRSASQLDKTEPQAPGKERVSFTSLPGEIRNMIYRLTLIAEGPVRVRYTVNNGINTYHVKNRVEGTIEDGPSSNAVSGYQACTALHFFSVINKKVREEARPYFFANNKFDFLVNDRSGRLFKPAYGFLKDMMYLKACASFLEHIGAEGRASLTSLKLNDACTGLRCDPTYHNGQAVTGLFCLLHQCTNLISLDLTNIWVMAPLSVKKLFRSDSAYPSIQHIPQDAVRSLVNRFNALPRLKVLKLFYVRCYWDWGASGWGTGLEAIVAALAPALHANIRVEGM</sequence>
<dbReference type="PANTHER" id="PTHR42085">
    <property type="entry name" value="F-BOX DOMAIN-CONTAINING PROTEIN"/>
    <property type="match status" value="1"/>
</dbReference>
<evidence type="ECO:0008006" key="4">
    <source>
        <dbReference type="Google" id="ProtNLM"/>
    </source>
</evidence>
<dbReference type="InterPro" id="IPR038883">
    <property type="entry name" value="AN11006-like"/>
</dbReference>
<evidence type="ECO:0000256" key="1">
    <source>
        <dbReference type="SAM" id="MobiDB-lite"/>
    </source>
</evidence>
<feature type="compositionally biased region" description="Basic residues" evidence="1">
    <location>
        <begin position="1"/>
        <end position="13"/>
    </location>
</feature>
<name>A0ABR3R048_9PLEO</name>
<keyword evidence="3" id="KW-1185">Reference proteome</keyword>
<protein>
    <recommendedName>
        <fullName evidence="4">Transposase</fullName>
    </recommendedName>
</protein>
<proteinExistence type="predicted"/>
<gene>
    <name evidence="2" type="ORF">SLS60_008277</name>
</gene>
<accession>A0ABR3R048</accession>
<dbReference type="PANTHER" id="PTHR42085:SF2">
    <property type="entry name" value="F-BOX DOMAIN-CONTAINING PROTEIN"/>
    <property type="match status" value="1"/>
</dbReference>
<feature type="compositionally biased region" description="Polar residues" evidence="1">
    <location>
        <begin position="29"/>
        <end position="42"/>
    </location>
</feature>